<name>T0YNE8_9ZZZZ</name>
<accession>T0YNE8</accession>
<dbReference type="InterPro" id="IPR036005">
    <property type="entry name" value="Creatinase/aminopeptidase-like"/>
</dbReference>
<evidence type="ECO:0000313" key="7">
    <source>
        <dbReference type="EMBL" id="EQD33432.1"/>
    </source>
</evidence>
<dbReference type="GO" id="GO:0004177">
    <property type="term" value="F:aminopeptidase activity"/>
    <property type="evidence" value="ECO:0007669"/>
    <property type="project" value="TreeGrafter"/>
</dbReference>
<dbReference type="GO" id="GO:0006508">
    <property type="term" value="P:proteolysis"/>
    <property type="evidence" value="ECO:0007669"/>
    <property type="project" value="TreeGrafter"/>
</dbReference>
<dbReference type="GO" id="GO:0046872">
    <property type="term" value="F:metal ion binding"/>
    <property type="evidence" value="ECO:0007669"/>
    <property type="project" value="UniProtKB-KW"/>
</dbReference>
<dbReference type="PANTHER" id="PTHR43226">
    <property type="entry name" value="XAA-PRO AMINOPEPTIDASE 3"/>
    <property type="match status" value="1"/>
</dbReference>
<reference evidence="7" key="1">
    <citation type="submission" date="2013-08" db="EMBL/GenBank/DDBJ databases">
        <authorList>
            <person name="Mendez C."/>
            <person name="Richter M."/>
            <person name="Ferrer M."/>
            <person name="Sanchez J."/>
        </authorList>
    </citation>
    <scope>NUCLEOTIDE SEQUENCE</scope>
</reference>
<dbReference type="GO" id="GO:0016980">
    <property type="term" value="F:creatinase activity"/>
    <property type="evidence" value="ECO:0007669"/>
    <property type="project" value="UniProtKB-EC"/>
</dbReference>
<comment type="caution">
    <text evidence="7">The sequence shown here is derived from an EMBL/GenBank/DDBJ whole genome shotgun (WGS) entry which is preliminary data.</text>
</comment>
<dbReference type="InterPro" id="IPR052433">
    <property type="entry name" value="X-Pro_dipept-like"/>
</dbReference>
<keyword evidence="5" id="KW-0464">Manganese</keyword>
<evidence type="ECO:0000256" key="3">
    <source>
        <dbReference type="ARBA" id="ARBA00022723"/>
    </source>
</evidence>
<comment type="similarity">
    <text evidence="2">Belongs to the peptidase M24B family.</text>
</comment>
<keyword evidence="4 7" id="KW-0378">Hydrolase</keyword>
<organism evidence="7">
    <name type="scientific">mine drainage metagenome</name>
    <dbReference type="NCBI Taxonomy" id="410659"/>
    <lineage>
        <taxon>unclassified sequences</taxon>
        <taxon>metagenomes</taxon>
        <taxon>ecological metagenomes</taxon>
    </lineage>
</organism>
<dbReference type="InterPro" id="IPR000994">
    <property type="entry name" value="Pept_M24"/>
</dbReference>
<dbReference type="GO" id="GO:0005829">
    <property type="term" value="C:cytosol"/>
    <property type="evidence" value="ECO:0007669"/>
    <property type="project" value="TreeGrafter"/>
</dbReference>
<evidence type="ECO:0000256" key="5">
    <source>
        <dbReference type="ARBA" id="ARBA00023211"/>
    </source>
</evidence>
<dbReference type="Pfam" id="PF00557">
    <property type="entry name" value="Peptidase_M24"/>
    <property type="match status" value="1"/>
</dbReference>
<dbReference type="AlphaFoldDB" id="T0YNE8"/>
<feature type="non-terminal residue" evidence="7">
    <location>
        <position position="1"/>
    </location>
</feature>
<evidence type="ECO:0000256" key="1">
    <source>
        <dbReference type="ARBA" id="ARBA00001936"/>
    </source>
</evidence>
<dbReference type="PANTHER" id="PTHR43226:SF4">
    <property type="entry name" value="XAA-PRO AMINOPEPTIDASE 3"/>
    <property type="match status" value="1"/>
</dbReference>
<evidence type="ECO:0000259" key="6">
    <source>
        <dbReference type="Pfam" id="PF00557"/>
    </source>
</evidence>
<comment type="cofactor">
    <cofactor evidence="1">
        <name>Mn(2+)</name>
        <dbReference type="ChEBI" id="CHEBI:29035"/>
    </cofactor>
</comment>
<gene>
    <name evidence="7" type="ORF">B1A_19040</name>
</gene>
<dbReference type="EMBL" id="AUZX01014047">
    <property type="protein sequence ID" value="EQD33432.1"/>
    <property type="molecule type" value="Genomic_DNA"/>
</dbReference>
<sequence length="81" mass="8892">SCILHYIENNEVLRAGDVVLIDAGCEYGYYASDITRTFPVAGRFTPEQRAVYDVVLEANLAAIAKVVRAITGTSRMRRPSG</sequence>
<protein>
    <submittedName>
        <fullName evidence="7">Peptidase M24, structural domain protein</fullName>
        <ecNumber evidence="7">3.5.3.3</ecNumber>
    </submittedName>
</protein>
<keyword evidence="3" id="KW-0479">Metal-binding</keyword>
<proteinExistence type="inferred from homology"/>
<evidence type="ECO:0000256" key="4">
    <source>
        <dbReference type="ARBA" id="ARBA00022801"/>
    </source>
</evidence>
<reference evidence="7" key="2">
    <citation type="journal article" date="2014" name="ISME J.">
        <title>Microbial stratification in low pH oxic and suboxic macroscopic growths along an acid mine drainage.</title>
        <authorList>
            <person name="Mendez-Garcia C."/>
            <person name="Mesa V."/>
            <person name="Sprenger R.R."/>
            <person name="Richter M."/>
            <person name="Diez M.S."/>
            <person name="Solano J."/>
            <person name="Bargiela R."/>
            <person name="Golyshina O.V."/>
            <person name="Manteca A."/>
            <person name="Ramos J.L."/>
            <person name="Gallego J.R."/>
            <person name="Llorente I."/>
            <person name="Martins Dos Santos V.A."/>
            <person name="Jensen O.N."/>
            <person name="Pelaez A.I."/>
            <person name="Sanchez J."/>
            <person name="Ferrer M."/>
        </authorList>
    </citation>
    <scope>NUCLEOTIDE SEQUENCE</scope>
</reference>
<dbReference type="Gene3D" id="3.90.230.10">
    <property type="entry name" value="Creatinase/methionine aminopeptidase superfamily"/>
    <property type="match status" value="1"/>
</dbReference>
<evidence type="ECO:0000256" key="2">
    <source>
        <dbReference type="ARBA" id="ARBA00008766"/>
    </source>
</evidence>
<dbReference type="SUPFAM" id="SSF55920">
    <property type="entry name" value="Creatinase/aminopeptidase"/>
    <property type="match status" value="1"/>
</dbReference>
<feature type="domain" description="Peptidase M24" evidence="6">
    <location>
        <begin position="1"/>
        <end position="68"/>
    </location>
</feature>
<dbReference type="EC" id="3.5.3.3" evidence="7"/>